<protein>
    <submittedName>
        <fullName evidence="1">Uncharacterized protein</fullName>
    </submittedName>
</protein>
<comment type="caution">
    <text evidence="1">The sequence shown here is derived from an EMBL/GenBank/DDBJ whole genome shotgun (WGS) entry which is preliminary data.</text>
</comment>
<accession>A0ACB9LRX2</accession>
<evidence type="ECO:0000313" key="2">
    <source>
        <dbReference type="Proteomes" id="UP000828941"/>
    </source>
</evidence>
<name>A0ACB9LRX2_BAUVA</name>
<dbReference type="EMBL" id="CM039436">
    <property type="protein sequence ID" value="KAI4314008.1"/>
    <property type="molecule type" value="Genomic_DNA"/>
</dbReference>
<dbReference type="Proteomes" id="UP000828941">
    <property type="component" value="Chromosome 11"/>
</dbReference>
<sequence length="104" mass="11643">MLQGHYLCTKRNPAALSLPPPEGPNSGYLVILDEAAQTYSCFAMCKDSSINDLPFPQNKNLTIANSNDEDYQFDEVIFIPVLNLPLSANCYYVIQRKGKHQGYV</sequence>
<evidence type="ECO:0000313" key="1">
    <source>
        <dbReference type="EMBL" id="KAI4314008.1"/>
    </source>
</evidence>
<keyword evidence="2" id="KW-1185">Reference proteome</keyword>
<organism evidence="1 2">
    <name type="scientific">Bauhinia variegata</name>
    <name type="common">Purple orchid tree</name>
    <name type="synonym">Phanera variegata</name>
    <dbReference type="NCBI Taxonomy" id="167791"/>
    <lineage>
        <taxon>Eukaryota</taxon>
        <taxon>Viridiplantae</taxon>
        <taxon>Streptophyta</taxon>
        <taxon>Embryophyta</taxon>
        <taxon>Tracheophyta</taxon>
        <taxon>Spermatophyta</taxon>
        <taxon>Magnoliopsida</taxon>
        <taxon>eudicotyledons</taxon>
        <taxon>Gunneridae</taxon>
        <taxon>Pentapetalae</taxon>
        <taxon>rosids</taxon>
        <taxon>fabids</taxon>
        <taxon>Fabales</taxon>
        <taxon>Fabaceae</taxon>
        <taxon>Cercidoideae</taxon>
        <taxon>Cercideae</taxon>
        <taxon>Bauhiniinae</taxon>
        <taxon>Bauhinia</taxon>
    </lineage>
</organism>
<gene>
    <name evidence="1" type="ORF">L6164_026951</name>
</gene>
<proteinExistence type="predicted"/>
<reference evidence="1 2" key="1">
    <citation type="journal article" date="2022" name="DNA Res.">
        <title>Chromosomal-level genome assembly of the orchid tree Bauhinia variegata (Leguminosae; Cercidoideae) supports the allotetraploid origin hypothesis of Bauhinia.</title>
        <authorList>
            <person name="Zhong Y."/>
            <person name="Chen Y."/>
            <person name="Zheng D."/>
            <person name="Pang J."/>
            <person name="Liu Y."/>
            <person name="Luo S."/>
            <person name="Meng S."/>
            <person name="Qian L."/>
            <person name="Wei D."/>
            <person name="Dai S."/>
            <person name="Zhou R."/>
        </authorList>
    </citation>
    <scope>NUCLEOTIDE SEQUENCE [LARGE SCALE GENOMIC DNA]</scope>
    <source>
        <strain evidence="1">BV-YZ2020</strain>
    </source>
</reference>